<dbReference type="GO" id="GO:0005886">
    <property type="term" value="C:plasma membrane"/>
    <property type="evidence" value="ECO:0007669"/>
    <property type="project" value="UniProtKB-SubCell"/>
</dbReference>
<dbReference type="InterPro" id="IPR002781">
    <property type="entry name" value="TM_pro_TauE-like"/>
</dbReference>
<evidence type="ECO:0000313" key="8">
    <source>
        <dbReference type="Proteomes" id="UP000032552"/>
    </source>
</evidence>
<gene>
    <name evidence="7" type="ORF">LC0644_0404</name>
</gene>
<organism evidence="7 8">
    <name type="scientific">Lacticaseibacillus paracasei NRIC 0644</name>
    <dbReference type="NCBI Taxonomy" id="1435038"/>
    <lineage>
        <taxon>Bacteria</taxon>
        <taxon>Bacillati</taxon>
        <taxon>Bacillota</taxon>
        <taxon>Bacilli</taxon>
        <taxon>Lactobacillales</taxon>
        <taxon>Lactobacillaceae</taxon>
        <taxon>Lacticaseibacillus</taxon>
    </lineage>
</organism>
<evidence type="ECO:0000256" key="5">
    <source>
        <dbReference type="ARBA" id="ARBA00023136"/>
    </source>
</evidence>
<dbReference type="AlphaFoldDB" id="A0A0C9NV94"/>
<keyword evidence="5 6" id="KW-0472">Membrane</keyword>
<feature type="transmembrane region" description="Helical" evidence="6">
    <location>
        <begin position="130"/>
        <end position="148"/>
    </location>
</feature>
<accession>A0A0C9NV94</accession>
<reference evidence="8" key="1">
    <citation type="submission" date="2014-05" db="EMBL/GenBank/DDBJ databases">
        <title>Whole genome sequencing of Lactobacillus casei NRIC0644.</title>
        <authorList>
            <person name="Atarashi H."/>
            <person name="Yoshida Y."/>
            <person name="Fujimura S."/>
            <person name="Tanaka N."/>
            <person name="Shiwa Y."/>
            <person name="Yoshikawa H."/>
            <person name="Okada S."/>
            <person name="Nakagawa J."/>
        </authorList>
    </citation>
    <scope>NUCLEOTIDE SEQUENCE [LARGE SCALE GENOMIC DNA]</scope>
    <source>
        <strain evidence="8">NRIC0644</strain>
    </source>
</reference>
<feature type="transmembrane region" description="Helical" evidence="6">
    <location>
        <begin position="71"/>
        <end position="90"/>
    </location>
</feature>
<feature type="transmembrane region" description="Helical" evidence="6">
    <location>
        <begin position="40"/>
        <end position="59"/>
    </location>
</feature>
<name>A0A0C9NV94_LACPA</name>
<evidence type="ECO:0000313" key="7">
    <source>
        <dbReference type="EMBL" id="GAN35815.1"/>
    </source>
</evidence>
<feature type="transmembrane region" description="Helical" evidence="6">
    <location>
        <begin position="193"/>
        <end position="211"/>
    </location>
</feature>
<keyword evidence="4 6" id="KW-1133">Transmembrane helix</keyword>
<evidence type="ECO:0000256" key="1">
    <source>
        <dbReference type="ARBA" id="ARBA00004141"/>
    </source>
</evidence>
<comment type="similarity">
    <text evidence="2 6">Belongs to the 4-toluene sulfonate uptake permease (TSUP) (TC 2.A.102) family.</text>
</comment>
<protein>
    <recommendedName>
        <fullName evidence="6">Probable membrane transporter protein</fullName>
    </recommendedName>
</protein>
<feature type="transmembrane region" description="Helical" evidence="6">
    <location>
        <begin position="223"/>
        <end position="242"/>
    </location>
</feature>
<evidence type="ECO:0000256" key="3">
    <source>
        <dbReference type="ARBA" id="ARBA00022692"/>
    </source>
</evidence>
<dbReference type="PANTHER" id="PTHR43701:SF5">
    <property type="entry name" value="MEMBRANE TRANSPORTER PROTEIN-RELATED"/>
    <property type="match status" value="1"/>
</dbReference>
<feature type="transmembrane region" description="Helical" evidence="6">
    <location>
        <begin position="96"/>
        <end position="118"/>
    </location>
</feature>
<comment type="caution">
    <text evidence="7">The sequence shown here is derived from an EMBL/GenBank/DDBJ whole genome shotgun (WGS) entry which is preliminary data.</text>
</comment>
<evidence type="ECO:0000256" key="2">
    <source>
        <dbReference type="ARBA" id="ARBA00009142"/>
    </source>
</evidence>
<keyword evidence="3 6" id="KW-0812">Transmembrane</keyword>
<keyword evidence="6" id="KW-1003">Cell membrane</keyword>
<comment type="subcellular location">
    <subcellularLocation>
        <location evidence="6">Cell membrane</location>
        <topology evidence="6">Multi-pass membrane protein</topology>
    </subcellularLocation>
    <subcellularLocation>
        <location evidence="1">Membrane</location>
        <topology evidence="1">Multi-pass membrane protein</topology>
    </subcellularLocation>
</comment>
<feature type="transmembrane region" description="Helical" evidence="6">
    <location>
        <begin position="168"/>
        <end position="186"/>
    </location>
</feature>
<dbReference type="EMBL" id="BAYM01000028">
    <property type="protein sequence ID" value="GAN35815.1"/>
    <property type="molecule type" value="Genomic_DNA"/>
</dbReference>
<dbReference type="PANTHER" id="PTHR43701">
    <property type="entry name" value="MEMBRANE TRANSPORTER PROTEIN MJ0441-RELATED"/>
    <property type="match status" value="1"/>
</dbReference>
<proteinExistence type="inferred from homology"/>
<dbReference type="Pfam" id="PF01925">
    <property type="entry name" value="TauE"/>
    <property type="match status" value="1"/>
</dbReference>
<dbReference type="RefSeq" id="WP_045625652.1">
    <property type="nucleotide sequence ID" value="NZ_BAYM01000028.1"/>
</dbReference>
<dbReference type="InterPro" id="IPR051598">
    <property type="entry name" value="TSUP/Inactive_protease-like"/>
</dbReference>
<evidence type="ECO:0000256" key="4">
    <source>
        <dbReference type="ARBA" id="ARBA00022989"/>
    </source>
</evidence>
<dbReference type="Proteomes" id="UP000032552">
    <property type="component" value="Unassembled WGS sequence"/>
</dbReference>
<sequence length="245" mass="25440">MTIILLFLGFLVGAFIMTMGGGGGAFYLGIMTGVAHLSPGTAAATSLFTAIPALAVGCYSHYRTGNMRFHAGNEILMTAVPATIIGSLAAPHIPEVVYSWAIAVIFVVLGVQMLRQSFARKVKKATQPAWFAYVLGAISGLMVGVAGLSGGGPIMAGLMLMGLDMPHAAATSSYALVALSVIGCLLHATQGTIAWQVGGLLMLGSLVGASITPRILNRFDPRLLTAILRPILGIMLLIMAVAQVW</sequence>
<evidence type="ECO:0000256" key="6">
    <source>
        <dbReference type="RuleBase" id="RU363041"/>
    </source>
</evidence>